<feature type="region of interest" description="Disordered" evidence="1">
    <location>
        <begin position="1"/>
        <end position="22"/>
    </location>
</feature>
<feature type="region of interest" description="Disordered" evidence="1">
    <location>
        <begin position="57"/>
        <end position="86"/>
    </location>
</feature>
<dbReference type="Pfam" id="PF06479">
    <property type="entry name" value="Ribonuc_2-5A"/>
    <property type="match status" value="1"/>
</dbReference>
<dbReference type="AlphaFoldDB" id="A0A7D9IPM5"/>
<dbReference type="InterPro" id="IPR000719">
    <property type="entry name" value="Prot_kinase_dom"/>
</dbReference>
<dbReference type="EMBL" id="CACRXK020006740">
    <property type="protein sequence ID" value="CAB4010303.1"/>
    <property type="molecule type" value="Genomic_DNA"/>
</dbReference>
<gene>
    <name evidence="2" type="ORF">PACLA_8A031168</name>
</gene>
<dbReference type="Proteomes" id="UP001152795">
    <property type="component" value="Unassembled WGS sequence"/>
</dbReference>
<feature type="compositionally biased region" description="Basic and acidic residues" evidence="1">
    <location>
        <begin position="63"/>
        <end position="84"/>
    </location>
</feature>
<dbReference type="GO" id="GO:0004521">
    <property type="term" value="F:RNA endonuclease activity"/>
    <property type="evidence" value="ECO:0007669"/>
    <property type="project" value="InterPro"/>
</dbReference>
<dbReference type="InterPro" id="IPR010513">
    <property type="entry name" value="KEN_dom"/>
</dbReference>
<accession>A0A7D9IPM5</accession>
<reference evidence="2" key="1">
    <citation type="submission" date="2020-04" db="EMBL/GenBank/DDBJ databases">
        <authorList>
            <person name="Alioto T."/>
            <person name="Alioto T."/>
            <person name="Gomez Garrido J."/>
        </authorList>
    </citation>
    <scope>NUCLEOTIDE SEQUENCE</scope>
    <source>
        <strain evidence="2">A484AB</strain>
    </source>
</reference>
<evidence type="ECO:0000313" key="2">
    <source>
        <dbReference type="EMBL" id="CAB4010303.1"/>
    </source>
</evidence>
<organism evidence="2 3">
    <name type="scientific">Paramuricea clavata</name>
    <name type="common">Red gorgonian</name>
    <name type="synonym">Violescent sea-whip</name>
    <dbReference type="NCBI Taxonomy" id="317549"/>
    <lineage>
        <taxon>Eukaryota</taxon>
        <taxon>Metazoa</taxon>
        <taxon>Cnidaria</taxon>
        <taxon>Anthozoa</taxon>
        <taxon>Octocorallia</taxon>
        <taxon>Malacalcyonacea</taxon>
        <taxon>Plexauridae</taxon>
        <taxon>Paramuricea</taxon>
    </lineage>
</organism>
<proteinExistence type="predicted"/>
<dbReference type="Pfam" id="PF00069">
    <property type="entry name" value="Pkinase"/>
    <property type="match status" value="1"/>
</dbReference>
<dbReference type="Gene3D" id="1.20.1440.180">
    <property type="entry name" value="KEN domain"/>
    <property type="match status" value="1"/>
</dbReference>
<protein>
    <submittedName>
        <fullName evidence="2">Serine threonine- kinase endoribonuclease IRE1-like</fullName>
    </submittedName>
</protein>
<evidence type="ECO:0000313" key="3">
    <source>
        <dbReference type="Proteomes" id="UP001152795"/>
    </source>
</evidence>
<dbReference type="InterPro" id="IPR008271">
    <property type="entry name" value="Ser/Thr_kinase_AS"/>
</dbReference>
<comment type="caution">
    <text evidence="2">The sequence shown here is derived from an EMBL/GenBank/DDBJ whole genome shotgun (WGS) entry which is preliminary data.</text>
</comment>
<dbReference type="PANTHER" id="PTHR13954:SF28">
    <property type="match status" value="1"/>
</dbReference>
<dbReference type="PROSITE" id="PS51392">
    <property type="entry name" value="KEN"/>
    <property type="match status" value="1"/>
</dbReference>
<dbReference type="Gene3D" id="3.30.200.20">
    <property type="entry name" value="Phosphorylase Kinase, domain 1"/>
    <property type="match status" value="1"/>
</dbReference>
<feature type="compositionally biased region" description="Polar residues" evidence="1">
    <location>
        <begin position="10"/>
        <end position="22"/>
    </location>
</feature>
<dbReference type="GO" id="GO:0051082">
    <property type="term" value="F:unfolded protein binding"/>
    <property type="evidence" value="ECO:0007669"/>
    <property type="project" value="TreeGrafter"/>
</dbReference>
<dbReference type="SMART" id="SM00220">
    <property type="entry name" value="S_TKc"/>
    <property type="match status" value="1"/>
</dbReference>
<keyword evidence="2" id="KW-0808">Transferase</keyword>
<dbReference type="GO" id="GO:1990604">
    <property type="term" value="C:IRE1-TRAF2-ASK1 complex"/>
    <property type="evidence" value="ECO:0007669"/>
    <property type="project" value="TreeGrafter"/>
</dbReference>
<dbReference type="PROSITE" id="PS50011">
    <property type="entry name" value="PROTEIN_KINASE_DOM"/>
    <property type="match status" value="1"/>
</dbReference>
<keyword evidence="2" id="KW-0418">Kinase</keyword>
<dbReference type="GO" id="GO:0070059">
    <property type="term" value="P:intrinsic apoptotic signaling pathway in response to endoplasmic reticulum stress"/>
    <property type="evidence" value="ECO:0007669"/>
    <property type="project" value="TreeGrafter"/>
</dbReference>
<dbReference type="InterPro" id="IPR038357">
    <property type="entry name" value="KEN_sf"/>
</dbReference>
<evidence type="ECO:0000256" key="1">
    <source>
        <dbReference type="SAM" id="MobiDB-lite"/>
    </source>
</evidence>
<dbReference type="Gene3D" id="1.10.510.10">
    <property type="entry name" value="Transferase(Phosphotransferase) domain 1"/>
    <property type="match status" value="1"/>
</dbReference>
<dbReference type="GO" id="GO:0036498">
    <property type="term" value="P:IRE1-mediated unfolded protein response"/>
    <property type="evidence" value="ECO:0007669"/>
    <property type="project" value="TreeGrafter"/>
</dbReference>
<dbReference type="PANTHER" id="PTHR13954">
    <property type="entry name" value="IRE1-RELATED"/>
    <property type="match status" value="1"/>
</dbReference>
<dbReference type="InterPro" id="IPR045133">
    <property type="entry name" value="IRE1/2-like"/>
</dbReference>
<dbReference type="PROSITE" id="PS00108">
    <property type="entry name" value="PROTEIN_KINASE_ST"/>
    <property type="match status" value="1"/>
</dbReference>
<dbReference type="GO" id="GO:0006397">
    <property type="term" value="P:mRNA processing"/>
    <property type="evidence" value="ECO:0007669"/>
    <property type="project" value="InterPro"/>
</dbReference>
<dbReference type="GO" id="GO:0005524">
    <property type="term" value="F:ATP binding"/>
    <property type="evidence" value="ECO:0007669"/>
    <property type="project" value="InterPro"/>
</dbReference>
<keyword evidence="3" id="KW-1185">Reference proteome</keyword>
<name>A0A7D9IPM5_PARCT</name>
<dbReference type="InterPro" id="IPR011009">
    <property type="entry name" value="Kinase-like_dom_sf"/>
</dbReference>
<dbReference type="OrthoDB" id="63989at2759"/>
<dbReference type="GO" id="GO:0004674">
    <property type="term" value="F:protein serine/threonine kinase activity"/>
    <property type="evidence" value="ECO:0007669"/>
    <property type="project" value="InterPro"/>
</dbReference>
<sequence>MDEEHDKENVPSNVEITAGNTSDYDISDQELLGLSRGGMNKLVKGRSDGDDLWKRRKALKRKQSSDEQREAVKIKRQQEEETKRTAALRPTHRIEVSAKHREKFERLLELWKNDLNKSIKIRNDNGVCFKKEFVIGRGSNGTEVYICLGSDGIERAIKRLPKHLCEKFLANERDILNSPNAVESPRIVNYCFYDVTSNPEFGYLILKLYEQNLEEFIKEEGERMTELRARKMIRQVLEGLKALHAREPRILHRDLKPTNILVDVHGNLLLSDFGIGRFFPEGATTYQTSNESGSHGWIAYECIDWRGLFSDETPNASDTPLQLRWKEKSDIQVAGMLSFYILTKGKHPFGPKIAQLMNLHDDNPVGLIKELSDPVVKDLLSQMLARDLDKRPYVEQALKHPYFLSLEEQMKLVEAVGNEPKLMSYCGVTRQLNNVNPSKPRSPLLPFDWKTVIGHDDLNTLCRGGRSPSTYGGSRYTDCLRLIRNTFQHRDGKLGQLKKKTSTTSSLEEYFLRLFPMLPLVLHQIIRQYPDWKTLPALKEFFPEIDRCAVSDVD</sequence>
<dbReference type="SUPFAM" id="SSF56112">
    <property type="entry name" value="Protein kinase-like (PK-like)"/>
    <property type="match status" value="1"/>
</dbReference>